<feature type="domain" description="ANTAR" evidence="1">
    <location>
        <begin position="116"/>
        <end position="177"/>
    </location>
</feature>
<dbReference type="InterPro" id="IPR011006">
    <property type="entry name" value="CheY-like_superfamily"/>
</dbReference>
<dbReference type="Proteomes" id="UP000652847">
    <property type="component" value="Unassembled WGS sequence"/>
</dbReference>
<reference evidence="2 3" key="1">
    <citation type="submission" date="2020-08" db="EMBL/GenBank/DDBJ databases">
        <title>Genome public.</title>
        <authorList>
            <person name="Liu C."/>
            <person name="Sun Q."/>
        </authorList>
    </citation>
    <scope>NUCLEOTIDE SEQUENCE [LARGE SCALE GENOMIC DNA]</scope>
    <source>
        <strain evidence="2 3">BX17</strain>
    </source>
</reference>
<dbReference type="SMART" id="SM01012">
    <property type="entry name" value="ANTAR"/>
    <property type="match status" value="1"/>
</dbReference>
<evidence type="ECO:0000259" key="1">
    <source>
        <dbReference type="PROSITE" id="PS50921"/>
    </source>
</evidence>
<keyword evidence="3" id="KW-1185">Reference proteome</keyword>
<dbReference type="RefSeq" id="WP_021925411.1">
    <property type="nucleotide sequence ID" value="NZ_JACOOT010000039.1"/>
</dbReference>
<protein>
    <submittedName>
        <fullName evidence="2">ANTAR domain-containing protein</fullName>
    </submittedName>
</protein>
<dbReference type="GO" id="GO:0003723">
    <property type="term" value="F:RNA binding"/>
    <property type="evidence" value="ECO:0007669"/>
    <property type="project" value="InterPro"/>
</dbReference>
<dbReference type="Gene3D" id="1.10.10.10">
    <property type="entry name" value="Winged helix-like DNA-binding domain superfamily/Winged helix DNA-binding domain"/>
    <property type="match status" value="1"/>
</dbReference>
<dbReference type="InterPro" id="IPR036388">
    <property type="entry name" value="WH-like_DNA-bd_sf"/>
</dbReference>
<dbReference type="AlphaFoldDB" id="A0A8I0DSC1"/>
<accession>A0A8I0DSC1</accession>
<evidence type="ECO:0000313" key="2">
    <source>
        <dbReference type="EMBL" id="MBC5652775.1"/>
    </source>
</evidence>
<gene>
    <name evidence="2" type="ORF">H8S54_17105</name>
</gene>
<dbReference type="InterPro" id="IPR005561">
    <property type="entry name" value="ANTAR"/>
</dbReference>
<dbReference type="EMBL" id="JACOOT010000039">
    <property type="protein sequence ID" value="MBC5652775.1"/>
    <property type="molecule type" value="Genomic_DNA"/>
</dbReference>
<dbReference type="PROSITE" id="PS50921">
    <property type="entry name" value="ANTAR"/>
    <property type="match status" value="1"/>
</dbReference>
<dbReference type="Pfam" id="PF03861">
    <property type="entry name" value="ANTAR"/>
    <property type="match status" value="1"/>
</dbReference>
<sequence length="184" mass="20756">MNSSIVIALPKIDDAKKIRTILNRHGFPVAAVCSTASTALASMSELDSGILICGYKLPDRYYRDVLDDLPPCFEMLLLASGRVIAEAPTSVLTVEMPMKASDLVNTVDMMLSQIERRLRREKKKPKARSWKEQNYISNAKLLLMERNHLSEEDAHRYIQKCSMDSGTNMAETAQMVLMLLYDEV</sequence>
<evidence type="ECO:0000313" key="3">
    <source>
        <dbReference type="Proteomes" id="UP000652847"/>
    </source>
</evidence>
<comment type="caution">
    <text evidence="2">The sequence shown here is derived from an EMBL/GenBank/DDBJ whole genome shotgun (WGS) entry which is preliminary data.</text>
</comment>
<organism evidence="2 3">
    <name type="scientific">Blautia segnis</name>
    <dbReference type="NCBI Taxonomy" id="2763030"/>
    <lineage>
        <taxon>Bacteria</taxon>
        <taxon>Bacillati</taxon>
        <taxon>Bacillota</taxon>
        <taxon>Clostridia</taxon>
        <taxon>Lachnospirales</taxon>
        <taxon>Lachnospiraceae</taxon>
        <taxon>Blautia</taxon>
    </lineage>
</organism>
<name>A0A8I0DSC1_9FIRM</name>
<proteinExistence type="predicted"/>
<dbReference type="SUPFAM" id="SSF52172">
    <property type="entry name" value="CheY-like"/>
    <property type="match status" value="1"/>
</dbReference>